<proteinExistence type="predicted"/>
<dbReference type="OrthoDB" id="191846at2759"/>
<evidence type="ECO:0000313" key="2">
    <source>
        <dbReference type="EMBL" id="CAB9508538.1"/>
    </source>
</evidence>
<sequence length="185" mass="20257">MKLPTLALALTLTCSSVSGFVVPTEPSIVSTSTSTALEAHSRRQWLAVGAAAVFLPLASANAEPRPMYLTEPTDEFKANEAKAAEFRRVQLAQKKKFIDAVDKLLSEGENEEALAGDLKALRVLVIETEGLPIGIKKDDLYKQIRSKKAKGYWPTSVEIAYQSLKNEILFQQSPDSENKSEGSPY</sequence>
<dbReference type="Proteomes" id="UP001153069">
    <property type="component" value="Unassembled WGS sequence"/>
</dbReference>
<evidence type="ECO:0000256" key="1">
    <source>
        <dbReference type="SAM" id="SignalP"/>
    </source>
</evidence>
<keyword evidence="3" id="KW-1185">Reference proteome</keyword>
<dbReference type="EMBL" id="CAICTM010000350">
    <property type="protein sequence ID" value="CAB9508538.1"/>
    <property type="molecule type" value="Genomic_DNA"/>
</dbReference>
<name>A0A9N8HB76_9STRA</name>
<organism evidence="2 3">
    <name type="scientific">Seminavis robusta</name>
    <dbReference type="NCBI Taxonomy" id="568900"/>
    <lineage>
        <taxon>Eukaryota</taxon>
        <taxon>Sar</taxon>
        <taxon>Stramenopiles</taxon>
        <taxon>Ochrophyta</taxon>
        <taxon>Bacillariophyta</taxon>
        <taxon>Bacillariophyceae</taxon>
        <taxon>Bacillariophycidae</taxon>
        <taxon>Naviculales</taxon>
        <taxon>Naviculaceae</taxon>
        <taxon>Seminavis</taxon>
    </lineage>
</organism>
<comment type="caution">
    <text evidence="2">The sequence shown here is derived from an EMBL/GenBank/DDBJ whole genome shotgun (WGS) entry which is preliminary data.</text>
</comment>
<feature type="chain" id="PRO_5040150102" evidence="1">
    <location>
        <begin position="20"/>
        <end position="185"/>
    </location>
</feature>
<feature type="signal peptide" evidence="1">
    <location>
        <begin position="1"/>
        <end position="19"/>
    </location>
</feature>
<accession>A0A9N8HB76</accession>
<gene>
    <name evidence="2" type="ORF">SEMRO_351_G123930.1</name>
</gene>
<protein>
    <submittedName>
        <fullName evidence="2">Uncharacterized protein</fullName>
    </submittedName>
</protein>
<dbReference type="AlphaFoldDB" id="A0A9N8HB76"/>
<reference evidence="2" key="1">
    <citation type="submission" date="2020-06" db="EMBL/GenBank/DDBJ databases">
        <authorList>
            <consortium name="Plant Systems Biology data submission"/>
        </authorList>
    </citation>
    <scope>NUCLEOTIDE SEQUENCE</scope>
    <source>
        <strain evidence="2">D6</strain>
    </source>
</reference>
<keyword evidence="1" id="KW-0732">Signal</keyword>
<evidence type="ECO:0000313" key="3">
    <source>
        <dbReference type="Proteomes" id="UP001153069"/>
    </source>
</evidence>